<evidence type="ECO:0000313" key="6">
    <source>
        <dbReference type="EMBL" id="TLG75417.1"/>
    </source>
</evidence>
<protein>
    <submittedName>
        <fullName evidence="6">MurR/RpiR family transcriptional regulator</fullName>
    </submittedName>
</protein>
<name>A0A5R8QDT0_9FIRM</name>
<keyword evidence="3" id="KW-0804">Transcription</keyword>
<organism evidence="6 7">
    <name type="scientific">Culicoidibacter larvae</name>
    <dbReference type="NCBI Taxonomy" id="2579976"/>
    <lineage>
        <taxon>Bacteria</taxon>
        <taxon>Bacillati</taxon>
        <taxon>Bacillota</taxon>
        <taxon>Culicoidibacteria</taxon>
        <taxon>Culicoidibacterales</taxon>
        <taxon>Culicoidibacteraceae</taxon>
        <taxon>Culicoidibacter</taxon>
    </lineage>
</organism>
<accession>A0A5R8QDT0</accession>
<dbReference type="PANTHER" id="PTHR30514">
    <property type="entry name" value="GLUCOKINASE"/>
    <property type="match status" value="1"/>
</dbReference>
<dbReference type="EMBL" id="VBWP01000003">
    <property type="protein sequence ID" value="TLG75417.1"/>
    <property type="molecule type" value="Genomic_DNA"/>
</dbReference>
<dbReference type="Gene3D" id="1.10.10.10">
    <property type="entry name" value="Winged helix-like DNA-binding domain superfamily/Winged helix DNA-binding domain"/>
    <property type="match status" value="1"/>
</dbReference>
<sequence>MFLEVKPAMMSLEEFYANLNLQANRLTKKDRMVMDYIKADPERFVTANGRDIAEDLQVSEATISRFCQKVGFGGFNELRFVLSQVLQQQGERSVGETADLSVQLVRDYYTIIQQAQALLNIKDIERCAQHIVDARNIYVAGMGSSGFTALEMSSKFSRLGLNVQAVTDNYFIRIKAVNMTKDDVFIGVTLSGETEEILFGLESAKAIGAPTIVITNFAQSSATEFADIVLLTPQRKSVPTQMLISAQLAQLYVIDMLYTDVVSKDTAANTEKIERITRLITER</sequence>
<keyword evidence="2" id="KW-0238">DNA-binding</keyword>
<dbReference type="Proteomes" id="UP000306912">
    <property type="component" value="Unassembled WGS sequence"/>
</dbReference>
<dbReference type="InterPro" id="IPR047640">
    <property type="entry name" value="RpiR-like"/>
</dbReference>
<dbReference type="PROSITE" id="PS51464">
    <property type="entry name" value="SIS"/>
    <property type="match status" value="1"/>
</dbReference>
<dbReference type="PANTHER" id="PTHR30514:SF21">
    <property type="entry name" value="RPIR-FAMILY TRANSCRIPTIONAL REGULATOR"/>
    <property type="match status" value="1"/>
</dbReference>
<dbReference type="GO" id="GO:1901135">
    <property type="term" value="P:carbohydrate derivative metabolic process"/>
    <property type="evidence" value="ECO:0007669"/>
    <property type="project" value="InterPro"/>
</dbReference>
<dbReference type="GO" id="GO:0003700">
    <property type="term" value="F:DNA-binding transcription factor activity"/>
    <property type="evidence" value="ECO:0007669"/>
    <property type="project" value="InterPro"/>
</dbReference>
<gene>
    <name evidence="6" type="ORF">FEZ08_05040</name>
</gene>
<dbReference type="GO" id="GO:0003677">
    <property type="term" value="F:DNA binding"/>
    <property type="evidence" value="ECO:0007669"/>
    <property type="project" value="UniProtKB-KW"/>
</dbReference>
<dbReference type="InterPro" id="IPR035472">
    <property type="entry name" value="RpiR-like_SIS"/>
</dbReference>
<dbReference type="Gene3D" id="3.40.50.10490">
    <property type="entry name" value="Glucose-6-phosphate isomerase like protein, domain 1"/>
    <property type="match status" value="1"/>
</dbReference>
<evidence type="ECO:0000256" key="1">
    <source>
        <dbReference type="ARBA" id="ARBA00023015"/>
    </source>
</evidence>
<dbReference type="SUPFAM" id="SSF46689">
    <property type="entry name" value="Homeodomain-like"/>
    <property type="match status" value="1"/>
</dbReference>
<dbReference type="CDD" id="cd05013">
    <property type="entry name" value="SIS_RpiR"/>
    <property type="match status" value="1"/>
</dbReference>
<evidence type="ECO:0000259" key="5">
    <source>
        <dbReference type="PROSITE" id="PS51464"/>
    </source>
</evidence>
<comment type="caution">
    <text evidence="6">The sequence shown here is derived from an EMBL/GenBank/DDBJ whole genome shotgun (WGS) entry which is preliminary data.</text>
</comment>
<dbReference type="InterPro" id="IPR001347">
    <property type="entry name" value="SIS_dom"/>
</dbReference>
<dbReference type="InterPro" id="IPR009057">
    <property type="entry name" value="Homeodomain-like_sf"/>
</dbReference>
<feature type="domain" description="HTH rpiR-type" evidence="4">
    <location>
        <begin position="13"/>
        <end position="89"/>
    </location>
</feature>
<reference evidence="6 7" key="1">
    <citation type="submission" date="2019-05" db="EMBL/GenBank/DDBJ databases">
        <title>Culicoidintestinum kansasii gen. nov., sp. nov. from the gastrointestinal tract of the biting midge, Culicoides sonorensis.</title>
        <authorList>
            <person name="Neupane S."/>
            <person name="Ghosh A."/>
            <person name="Gunther S."/>
            <person name="Martin K."/>
            <person name="Zurek L."/>
        </authorList>
    </citation>
    <scope>NUCLEOTIDE SEQUENCE [LARGE SCALE GENOMIC DNA]</scope>
    <source>
        <strain evidence="6 7">CS-1</strain>
    </source>
</reference>
<dbReference type="InterPro" id="IPR036388">
    <property type="entry name" value="WH-like_DNA-bd_sf"/>
</dbReference>
<dbReference type="PROSITE" id="PS51071">
    <property type="entry name" value="HTH_RPIR"/>
    <property type="match status" value="1"/>
</dbReference>
<dbReference type="InterPro" id="IPR000281">
    <property type="entry name" value="HTH_RpiR"/>
</dbReference>
<feature type="domain" description="SIS" evidence="5">
    <location>
        <begin position="127"/>
        <end position="267"/>
    </location>
</feature>
<dbReference type="SUPFAM" id="SSF53697">
    <property type="entry name" value="SIS domain"/>
    <property type="match status" value="1"/>
</dbReference>
<dbReference type="Pfam" id="PF01380">
    <property type="entry name" value="SIS"/>
    <property type="match status" value="1"/>
</dbReference>
<evidence type="ECO:0000256" key="2">
    <source>
        <dbReference type="ARBA" id="ARBA00023125"/>
    </source>
</evidence>
<dbReference type="Pfam" id="PF01418">
    <property type="entry name" value="HTH_6"/>
    <property type="match status" value="1"/>
</dbReference>
<evidence type="ECO:0000313" key="7">
    <source>
        <dbReference type="Proteomes" id="UP000306912"/>
    </source>
</evidence>
<dbReference type="OrthoDB" id="3684496at2"/>
<keyword evidence="1" id="KW-0805">Transcription regulation</keyword>
<dbReference type="InParanoid" id="A0A5R8QDT0"/>
<proteinExistence type="predicted"/>
<dbReference type="GO" id="GO:0097367">
    <property type="term" value="F:carbohydrate derivative binding"/>
    <property type="evidence" value="ECO:0007669"/>
    <property type="project" value="InterPro"/>
</dbReference>
<dbReference type="AlphaFoldDB" id="A0A5R8QDT0"/>
<evidence type="ECO:0000256" key="3">
    <source>
        <dbReference type="ARBA" id="ARBA00023163"/>
    </source>
</evidence>
<evidence type="ECO:0000259" key="4">
    <source>
        <dbReference type="PROSITE" id="PS51071"/>
    </source>
</evidence>
<dbReference type="InterPro" id="IPR046348">
    <property type="entry name" value="SIS_dom_sf"/>
</dbReference>
<keyword evidence="7" id="KW-1185">Reference proteome</keyword>